<reference evidence="1 2" key="1">
    <citation type="submission" date="2021-03" db="EMBL/GenBank/DDBJ databases">
        <title>Identification of novel Bacillus strains.</title>
        <authorList>
            <person name="Xiao Z."/>
            <person name="Li Y."/>
            <person name="Shen J."/>
        </authorList>
    </citation>
    <scope>NUCLEOTIDE SEQUENCE [LARGE SCALE GENOMIC DNA]</scope>
    <source>
        <strain evidence="1 2">SY8</strain>
    </source>
</reference>
<organism evidence="1 2">
    <name type="scientific">Bacillus arachidis</name>
    <dbReference type="NCBI Taxonomy" id="2819290"/>
    <lineage>
        <taxon>Bacteria</taxon>
        <taxon>Bacillati</taxon>
        <taxon>Bacillota</taxon>
        <taxon>Bacilli</taxon>
        <taxon>Bacillales</taxon>
        <taxon>Bacillaceae</taxon>
        <taxon>Bacillus</taxon>
    </lineage>
</organism>
<proteinExistence type="predicted"/>
<dbReference type="Proteomes" id="UP000677611">
    <property type="component" value="Unassembled WGS sequence"/>
</dbReference>
<dbReference type="EMBL" id="JAGDQJ010000027">
    <property type="protein sequence ID" value="MBO1627587.1"/>
    <property type="molecule type" value="Genomic_DNA"/>
</dbReference>
<name>A0ABS3P497_9BACI</name>
<dbReference type="RefSeq" id="WP_208018886.1">
    <property type="nucleotide sequence ID" value="NZ_JAGDQJ010000027.1"/>
</dbReference>
<evidence type="ECO:0000313" key="2">
    <source>
        <dbReference type="Proteomes" id="UP000677611"/>
    </source>
</evidence>
<accession>A0ABS3P497</accession>
<comment type="caution">
    <text evidence="1">The sequence shown here is derived from an EMBL/GenBank/DDBJ whole genome shotgun (WGS) entry which is preliminary data.</text>
</comment>
<keyword evidence="2" id="KW-1185">Reference proteome</keyword>
<sequence>MLSLKKLLTMHGLDCTRTNIKLIRHKDSRINLAELYEKGEFELYQQHQDKDVFKNCKYIVSFLGIDGSKAKFIGVYEVISTQAVSDFQCTVKLDWMAPEIGKGNNFYYNLTPLSKFNDLKERLVIDWGKVH</sequence>
<protein>
    <submittedName>
        <fullName evidence="1">Uncharacterized protein</fullName>
    </submittedName>
</protein>
<evidence type="ECO:0000313" key="1">
    <source>
        <dbReference type="EMBL" id="MBO1627587.1"/>
    </source>
</evidence>
<gene>
    <name evidence="1" type="ORF">J4P90_20670</name>
</gene>